<dbReference type="Proteomes" id="UP000595278">
    <property type="component" value="Chromosome"/>
</dbReference>
<evidence type="ECO:0000259" key="2">
    <source>
        <dbReference type="Pfam" id="PF00589"/>
    </source>
</evidence>
<proteinExistence type="predicted"/>
<dbReference type="GO" id="GO:0006310">
    <property type="term" value="P:DNA recombination"/>
    <property type="evidence" value="ECO:0007669"/>
    <property type="project" value="UniProtKB-KW"/>
</dbReference>
<dbReference type="InterPro" id="IPR013762">
    <property type="entry name" value="Integrase-like_cat_sf"/>
</dbReference>
<organism evidence="3 4">
    <name type="scientific">Entomomonas asaccharolytica</name>
    <dbReference type="NCBI Taxonomy" id="2785331"/>
    <lineage>
        <taxon>Bacteria</taxon>
        <taxon>Pseudomonadati</taxon>
        <taxon>Pseudomonadota</taxon>
        <taxon>Gammaproteobacteria</taxon>
        <taxon>Pseudomonadales</taxon>
        <taxon>Pseudomonadaceae</taxon>
        <taxon>Entomomonas</taxon>
    </lineage>
</organism>
<dbReference type="SUPFAM" id="SSF56349">
    <property type="entry name" value="DNA breaking-rejoining enzymes"/>
    <property type="match status" value="1"/>
</dbReference>
<gene>
    <name evidence="3" type="ORF">JHT90_04380</name>
</gene>
<dbReference type="Pfam" id="PF00589">
    <property type="entry name" value="Phage_integrase"/>
    <property type="match status" value="1"/>
</dbReference>
<dbReference type="EMBL" id="CP067393">
    <property type="protein sequence ID" value="QQP86483.1"/>
    <property type="molecule type" value="Genomic_DNA"/>
</dbReference>
<name>A0A974NH56_9GAMM</name>
<sequence length="29" mass="3361">MRKTFASHYVKNVVDIMKLQKTLGHSSIK</sequence>
<accession>A0A974NH56</accession>
<dbReference type="KEGG" id="eaz:JHT90_04380"/>
<dbReference type="InterPro" id="IPR011010">
    <property type="entry name" value="DNA_brk_join_enz"/>
</dbReference>
<dbReference type="Gene3D" id="1.10.443.10">
    <property type="entry name" value="Intergrase catalytic core"/>
    <property type="match status" value="1"/>
</dbReference>
<evidence type="ECO:0000256" key="1">
    <source>
        <dbReference type="ARBA" id="ARBA00023172"/>
    </source>
</evidence>
<protein>
    <submittedName>
        <fullName evidence="3">Tyrosine-type recombinase/integrase</fullName>
    </submittedName>
</protein>
<feature type="domain" description="Tyr recombinase" evidence="2">
    <location>
        <begin position="1"/>
        <end position="28"/>
    </location>
</feature>
<reference evidence="3 4" key="1">
    <citation type="submission" date="2021-01" db="EMBL/GenBank/DDBJ databases">
        <title>Entomomonas sp. F2A isolated from a house cricket (Acheta domesticus).</title>
        <authorList>
            <person name="Spergser J."/>
            <person name="Busse H.-J."/>
        </authorList>
    </citation>
    <scope>NUCLEOTIDE SEQUENCE [LARGE SCALE GENOMIC DNA]</scope>
    <source>
        <strain evidence="3 4">F2A</strain>
    </source>
</reference>
<evidence type="ECO:0000313" key="3">
    <source>
        <dbReference type="EMBL" id="QQP86483.1"/>
    </source>
</evidence>
<dbReference type="AlphaFoldDB" id="A0A974NH56"/>
<dbReference type="RefSeq" id="WP_201094592.1">
    <property type="nucleotide sequence ID" value="NZ_CP067393.1"/>
</dbReference>
<dbReference type="GO" id="GO:0015074">
    <property type="term" value="P:DNA integration"/>
    <property type="evidence" value="ECO:0007669"/>
    <property type="project" value="InterPro"/>
</dbReference>
<keyword evidence="4" id="KW-1185">Reference proteome</keyword>
<dbReference type="InterPro" id="IPR002104">
    <property type="entry name" value="Integrase_catalytic"/>
</dbReference>
<dbReference type="GO" id="GO:0003677">
    <property type="term" value="F:DNA binding"/>
    <property type="evidence" value="ECO:0007669"/>
    <property type="project" value="InterPro"/>
</dbReference>
<evidence type="ECO:0000313" key="4">
    <source>
        <dbReference type="Proteomes" id="UP000595278"/>
    </source>
</evidence>
<keyword evidence="1" id="KW-0233">DNA recombination</keyword>